<evidence type="ECO:0000313" key="5">
    <source>
        <dbReference type="EMBL" id="EOQ63305.1"/>
    </source>
</evidence>
<dbReference type="Pfam" id="PF08450">
    <property type="entry name" value="SGL"/>
    <property type="match status" value="1"/>
</dbReference>
<evidence type="ECO:0000256" key="2">
    <source>
        <dbReference type="PIRSR" id="PIRSR605511-1"/>
    </source>
</evidence>
<sequence length="151" mass="16989">MAWSPDHTYLYFIDTPTKKVVRYQYNIRTGEIHNPSDVIIFSENDGLSDGMTIDEEGCLWIAHWGGSKITRWNPSTGEQILSIPIPALYVTSCTFGGPNLTDLYVTTARTRMTDDELKQYPHAGGIFRIQTNVKGCPTYSFCNENIGTDTI</sequence>
<dbReference type="PANTHER" id="PTHR10907">
    <property type="entry name" value="REGUCALCIN"/>
    <property type="match status" value="1"/>
</dbReference>
<dbReference type="SUPFAM" id="SSF63829">
    <property type="entry name" value="Calcium-dependent phosphotriesterase"/>
    <property type="match status" value="1"/>
</dbReference>
<name>A0ABC9SYV6_BACCE</name>
<keyword evidence="3" id="KW-0479">Metal-binding</keyword>
<dbReference type="PANTHER" id="PTHR10907:SF47">
    <property type="entry name" value="REGUCALCIN"/>
    <property type="match status" value="1"/>
</dbReference>
<dbReference type="InterPro" id="IPR011042">
    <property type="entry name" value="6-blade_b-propeller_TolB-like"/>
</dbReference>
<dbReference type="Gene3D" id="2.120.10.30">
    <property type="entry name" value="TolB, C-terminal domain"/>
    <property type="match status" value="1"/>
</dbReference>
<accession>A0ABC9SYV6</accession>
<dbReference type="EMBL" id="AHCJ01000033">
    <property type="protein sequence ID" value="EOQ63305.1"/>
    <property type="molecule type" value="Genomic_DNA"/>
</dbReference>
<organism evidence="5 6">
    <name type="scientific">Bacillus cereus TIAC219</name>
    <dbReference type="NCBI Taxonomy" id="718222"/>
    <lineage>
        <taxon>Bacteria</taxon>
        <taxon>Bacillati</taxon>
        <taxon>Bacillota</taxon>
        <taxon>Bacilli</taxon>
        <taxon>Bacillales</taxon>
        <taxon>Bacillaceae</taxon>
        <taxon>Bacillus</taxon>
        <taxon>Bacillus cereus group</taxon>
    </lineage>
</organism>
<dbReference type="InterPro" id="IPR005511">
    <property type="entry name" value="SMP-30"/>
</dbReference>
<reference evidence="5 6" key="1">
    <citation type="submission" date="2013-01" db="EMBL/GenBank/DDBJ databases">
        <title>The Genome Sequence of Bacillus cereus TIAC219.</title>
        <authorList>
            <consortium name="The Broad Institute Genome Sequencing Platform"/>
            <consortium name="The Broad Institute Genome Sequencing Center for Infectious Disease"/>
            <person name="Feldgarden M."/>
            <person name="Van der Auwera G.A."/>
            <person name="Mahillon J."/>
            <person name="Duprez V."/>
            <person name="Timmery S."/>
            <person name="Mattelet C."/>
            <person name="Dierick K."/>
            <person name="Sun M."/>
            <person name="Yu Z."/>
            <person name="Zhu L."/>
            <person name="Hu X."/>
            <person name="Shank E.B."/>
            <person name="Swiecicka I."/>
            <person name="Hansen B.M."/>
            <person name="Andrup L."/>
            <person name="Walker B."/>
            <person name="Young S.K."/>
            <person name="Zeng Q."/>
            <person name="Gargeya S."/>
            <person name="Fitzgerald M."/>
            <person name="Haas B."/>
            <person name="Abouelleil A."/>
            <person name="Alvarado L."/>
            <person name="Arachchi H.M."/>
            <person name="Berlin A.M."/>
            <person name="Chapman S.B."/>
            <person name="Dewar J."/>
            <person name="Goldberg J."/>
            <person name="Griggs A."/>
            <person name="Gujja S."/>
            <person name="Hansen M."/>
            <person name="Howarth C."/>
            <person name="Imamovic A."/>
            <person name="Larimer J."/>
            <person name="McCowan C."/>
            <person name="Murphy C."/>
            <person name="Neiman D."/>
            <person name="Pearson M."/>
            <person name="Priest M."/>
            <person name="Roberts A."/>
            <person name="Saif S."/>
            <person name="Shea T."/>
            <person name="Sisk P."/>
            <person name="Sykes S."/>
            <person name="Wortman J."/>
            <person name="Nusbaum C."/>
            <person name="Birren B."/>
        </authorList>
    </citation>
    <scope>NUCLEOTIDE SEQUENCE [LARGE SCALE GENOMIC DNA]</scope>
    <source>
        <strain evidence="5 6">TIAC219</strain>
    </source>
</reference>
<feature type="domain" description="SMP-30/Gluconolactonase/LRE-like region" evidence="4">
    <location>
        <begin position="1"/>
        <end position="109"/>
    </location>
</feature>
<dbReference type="AlphaFoldDB" id="A0ABC9SYV6"/>
<feature type="active site" description="Proton donor/acceptor" evidence="2">
    <location>
        <position position="49"/>
    </location>
</feature>
<dbReference type="PRINTS" id="PR01790">
    <property type="entry name" value="SMP30FAMILY"/>
</dbReference>
<keyword evidence="3" id="KW-0862">Zinc</keyword>
<feature type="binding site" evidence="3">
    <location>
        <position position="49"/>
    </location>
    <ligand>
        <name>a divalent metal cation</name>
        <dbReference type="ChEBI" id="CHEBI:60240"/>
    </ligand>
</feature>
<comment type="cofactor">
    <cofactor evidence="3">
        <name>Zn(2+)</name>
        <dbReference type="ChEBI" id="CHEBI:29105"/>
    </cofactor>
    <text evidence="3">Binds 1 divalent metal cation per subunit.</text>
</comment>
<proteinExistence type="inferred from homology"/>
<comment type="caution">
    <text evidence="5">The sequence shown here is derived from an EMBL/GenBank/DDBJ whole genome shotgun (WGS) entry which is preliminary data.</text>
</comment>
<evidence type="ECO:0000313" key="6">
    <source>
        <dbReference type="Proteomes" id="UP000014060"/>
    </source>
</evidence>
<comment type="similarity">
    <text evidence="1">Belongs to the SMP-30/CGR1 family.</text>
</comment>
<dbReference type="InterPro" id="IPR013658">
    <property type="entry name" value="SGL"/>
</dbReference>
<evidence type="ECO:0000256" key="3">
    <source>
        <dbReference type="PIRSR" id="PIRSR605511-2"/>
    </source>
</evidence>
<protein>
    <recommendedName>
        <fullName evidence="4">SMP-30/Gluconolactonase/LRE-like region domain-containing protein</fullName>
    </recommendedName>
</protein>
<evidence type="ECO:0000259" key="4">
    <source>
        <dbReference type="Pfam" id="PF08450"/>
    </source>
</evidence>
<dbReference type="Proteomes" id="UP000014060">
    <property type="component" value="Unassembled WGS sequence"/>
</dbReference>
<gene>
    <name evidence="5" type="ORF">IAY_03429</name>
</gene>
<evidence type="ECO:0000256" key="1">
    <source>
        <dbReference type="ARBA" id="ARBA00008853"/>
    </source>
</evidence>